<organism evidence="1 2">
    <name type="scientific">Hamiltosporidium magnivora</name>
    <dbReference type="NCBI Taxonomy" id="148818"/>
    <lineage>
        <taxon>Eukaryota</taxon>
        <taxon>Fungi</taxon>
        <taxon>Fungi incertae sedis</taxon>
        <taxon>Microsporidia</taxon>
        <taxon>Dubosqiidae</taxon>
        <taxon>Hamiltosporidium</taxon>
    </lineage>
</organism>
<reference evidence="1 2" key="1">
    <citation type="submission" date="2017-12" db="EMBL/GenBank/DDBJ databases">
        <authorList>
            <person name="Pombert J.-F."/>
            <person name="Haag K.L."/>
            <person name="Ebert D."/>
        </authorList>
    </citation>
    <scope>NUCLEOTIDE SEQUENCE [LARGE SCALE GENOMIC DNA]</scope>
    <source>
        <strain evidence="1">IL-BN-2</strain>
    </source>
</reference>
<evidence type="ECO:0000313" key="1">
    <source>
        <dbReference type="EMBL" id="TBT96646.1"/>
    </source>
</evidence>
<protein>
    <submittedName>
        <fullName evidence="1">Uncharacterized protein</fullName>
    </submittedName>
</protein>
<dbReference type="AlphaFoldDB" id="A0A4Q9KPT2"/>
<dbReference type="VEuPathDB" id="MicrosporidiaDB:CWI39_3526p0010"/>
<proteinExistence type="predicted"/>
<evidence type="ECO:0000313" key="2">
    <source>
        <dbReference type="Proteomes" id="UP000293045"/>
    </source>
</evidence>
<accession>A0A4Q9KPT2</accession>
<dbReference type="Proteomes" id="UP000293045">
    <property type="component" value="Unassembled WGS sequence"/>
</dbReference>
<comment type="caution">
    <text evidence="1">The sequence shown here is derived from an EMBL/GenBank/DDBJ whole genome shotgun (WGS) entry which is preliminary data.</text>
</comment>
<gene>
    <name evidence="1" type="ORF">CWI39_3526p0010</name>
</gene>
<sequence>MIGVLILPDNYLLIPVEAGVTQRKDHKQLRRKNKGVNIQGICLVYRRNISWNIREMQILPIMKLGKYQDSACLDGTFRKDLKFRTSGNSKKELVSMLGLGVGLKIHPIKSPCYETRKCKDTH</sequence>
<name>A0A4Q9KPT2_9MICR</name>
<dbReference type="EMBL" id="PIXR01003526">
    <property type="protein sequence ID" value="TBT96646.1"/>
    <property type="molecule type" value="Genomic_DNA"/>
</dbReference>